<sequence>MEMNRFFPVLLLVCTVSAAQLQESENDIISNDIDAVLREMGAWLAALKVEVKHLQRDNEVAQERQMIELRQPQAAELATVQAKVDNAENQVEALKREGEAKRLAFSASFLALTPGNFGPFNTHTTLVFRHVVTNVGNAYNPHTGLFTAPVRGAYHFEFYIYGHGSSNPTSAVLVKNREQIFTAWTTQPEGGQKTSNGVTLLLNVGDVVFLRMWANSRIHDNPDRHNTFSGHLLFTI</sequence>
<evidence type="ECO:0000256" key="4">
    <source>
        <dbReference type="SAM" id="Coils"/>
    </source>
</evidence>
<dbReference type="Gene3D" id="2.60.120.40">
    <property type="match status" value="1"/>
</dbReference>
<dbReference type="InterPro" id="IPR001073">
    <property type="entry name" value="C1q_dom"/>
</dbReference>
<comment type="subcellular location">
    <subcellularLocation>
        <location evidence="1">Secreted</location>
    </subcellularLocation>
</comment>
<feature type="coiled-coil region" evidence="4">
    <location>
        <begin position="44"/>
        <end position="104"/>
    </location>
</feature>
<dbReference type="EMBL" id="AYCK01018303">
    <property type="status" value="NOT_ANNOTATED_CDS"/>
    <property type="molecule type" value="Genomic_DNA"/>
</dbReference>
<proteinExistence type="predicted"/>
<evidence type="ECO:0000256" key="1">
    <source>
        <dbReference type="ARBA" id="ARBA00004613"/>
    </source>
</evidence>
<dbReference type="InterPro" id="IPR008983">
    <property type="entry name" value="Tumour_necrosis_fac-like_dom"/>
</dbReference>
<dbReference type="PROSITE" id="PS50871">
    <property type="entry name" value="C1Q"/>
    <property type="match status" value="1"/>
</dbReference>
<evidence type="ECO:0000313" key="8">
    <source>
        <dbReference type="Proteomes" id="UP000028760"/>
    </source>
</evidence>
<dbReference type="Pfam" id="PF00386">
    <property type="entry name" value="C1q"/>
    <property type="match status" value="1"/>
</dbReference>
<name>A0A087XN19_POEFO</name>
<evidence type="ECO:0000259" key="6">
    <source>
        <dbReference type="PROSITE" id="PS50871"/>
    </source>
</evidence>
<dbReference type="InterPro" id="IPR050822">
    <property type="entry name" value="Cerebellin_Synaptic_Org"/>
</dbReference>
<keyword evidence="8" id="KW-1185">Reference proteome</keyword>
<keyword evidence="3 5" id="KW-0732">Signal</keyword>
<feature type="signal peptide" evidence="5">
    <location>
        <begin position="1"/>
        <end position="18"/>
    </location>
</feature>
<evidence type="ECO:0000313" key="7">
    <source>
        <dbReference type="Ensembl" id="ENSPFOP00000007172.2"/>
    </source>
</evidence>
<reference evidence="8" key="1">
    <citation type="submission" date="2013-10" db="EMBL/GenBank/DDBJ databases">
        <authorList>
            <person name="Schartl M."/>
            <person name="Warren W."/>
        </authorList>
    </citation>
    <scope>NUCLEOTIDE SEQUENCE [LARGE SCALE GENOMIC DNA]</scope>
    <source>
        <strain evidence="8">female</strain>
    </source>
</reference>
<reference evidence="7" key="3">
    <citation type="submission" date="2025-09" db="UniProtKB">
        <authorList>
            <consortium name="Ensembl"/>
        </authorList>
    </citation>
    <scope>IDENTIFICATION</scope>
</reference>
<dbReference type="GO" id="GO:0005576">
    <property type="term" value="C:extracellular region"/>
    <property type="evidence" value="ECO:0007669"/>
    <property type="project" value="UniProtKB-SubCell"/>
</dbReference>
<dbReference type="GeneTree" id="ENSGT00950000183116"/>
<keyword evidence="4" id="KW-0175">Coiled coil</keyword>
<evidence type="ECO:0000256" key="3">
    <source>
        <dbReference type="ARBA" id="ARBA00022729"/>
    </source>
</evidence>
<accession>A0A087XN19</accession>
<evidence type="ECO:0000256" key="2">
    <source>
        <dbReference type="ARBA" id="ARBA00022525"/>
    </source>
</evidence>
<evidence type="ECO:0000256" key="5">
    <source>
        <dbReference type="SAM" id="SignalP"/>
    </source>
</evidence>
<dbReference type="Proteomes" id="UP000028760">
    <property type="component" value="Unassembled WGS sequence"/>
</dbReference>
<dbReference type="SMART" id="SM00110">
    <property type="entry name" value="C1Q"/>
    <property type="match status" value="1"/>
</dbReference>
<dbReference type="AlphaFoldDB" id="A0A087XN19"/>
<dbReference type="Ensembl" id="ENSPFOT00000007184.2">
    <property type="protein sequence ID" value="ENSPFOP00000007172.2"/>
    <property type="gene ID" value="ENSPFOG00000007218.2"/>
</dbReference>
<reference evidence="7" key="2">
    <citation type="submission" date="2025-08" db="UniProtKB">
        <authorList>
            <consortium name="Ensembl"/>
        </authorList>
    </citation>
    <scope>IDENTIFICATION</scope>
</reference>
<feature type="chain" id="PRO_5001833213" description="C1q domain-containing protein" evidence="5">
    <location>
        <begin position="19"/>
        <end position="236"/>
    </location>
</feature>
<dbReference type="STRING" id="48698.ENSPFOP00000007172"/>
<dbReference type="PANTHER" id="PTHR22923:SF102">
    <property type="entry name" value="CEREBELLIN 13-RELATED"/>
    <property type="match status" value="1"/>
</dbReference>
<organism evidence="7 8">
    <name type="scientific">Poecilia formosa</name>
    <name type="common">Amazon molly</name>
    <name type="synonym">Limia formosa</name>
    <dbReference type="NCBI Taxonomy" id="48698"/>
    <lineage>
        <taxon>Eukaryota</taxon>
        <taxon>Metazoa</taxon>
        <taxon>Chordata</taxon>
        <taxon>Craniata</taxon>
        <taxon>Vertebrata</taxon>
        <taxon>Euteleostomi</taxon>
        <taxon>Actinopterygii</taxon>
        <taxon>Neopterygii</taxon>
        <taxon>Teleostei</taxon>
        <taxon>Neoteleostei</taxon>
        <taxon>Acanthomorphata</taxon>
        <taxon>Ovalentaria</taxon>
        <taxon>Atherinomorphae</taxon>
        <taxon>Cyprinodontiformes</taxon>
        <taxon>Poeciliidae</taxon>
        <taxon>Poeciliinae</taxon>
        <taxon>Poecilia</taxon>
    </lineage>
</organism>
<dbReference type="SUPFAM" id="SSF49842">
    <property type="entry name" value="TNF-like"/>
    <property type="match status" value="1"/>
</dbReference>
<dbReference type="OMA" id="EQIFTAW"/>
<protein>
    <recommendedName>
        <fullName evidence="6">C1q domain-containing protein</fullName>
    </recommendedName>
</protein>
<dbReference type="EMBL" id="AYCK01018302">
    <property type="status" value="NOT_ANNOTATED_CDS"/>
    <property type="molecule type" value="Genomic_DNA"/>
</dbReference>
<dbReference type="PRINTS" id="PR00007">
    <property type="entry name" value="COMPLEMNTC1Q"/>
</dbReference>
<dbReference type="eggNOG" id="ENOG502SNTT">
    <property type="taxonomic scope" value="Eukaryota"/>
</dbReference>
<keyword evidence="2" id="KW-0964">Secreted</keyword>
<dbReference type="PANTHER" id="PTHR22923">
    <property type="entry name" value="CEREBELLIN-RELATED"/>
    <property type="match status" value="1"/>
</dbReference>
<feature type="domain" description="C1q" evidence="6">
    <location>
        <begin position="98"/>
        <end position="236"/>
    </location>
</feature>